<sequence length="43" mass="4657">YLESMMNKEPSQIILDGLACIHLSINIAATGNTDLINALQNGR</sequence>
<organism evidence="1">
    <name type="scientific">uncultured Caudovirales phage</name>
    <dbReference type="NCBI Taxonomy" id="2100421"/>
    <lineage>
        <taxon>Viruses</taxon>
        <taxon>Duplodnaviria</taxon>
        <taxon>Heunggongvirae</taxon>
        <taxon>Uroviricota</taxon>
        <taxon>Caudoviricetes</taxon>
        <taxon>Peduoviridae</taxon>
        <taxon>Maltschvirus</taxon>
        <taxon>Maltschvirus maltsch</taxon>
    </lineage>
</organism>
<protein>
    <submittedName>
        <fullName evidence="1">Uncharacterized protein</fullName>
    </submittedName>
</protein>
<dbReference type="EMBL" id="LR797338">
    <property type="protein sequence ID" value="CAB4204329.1"/>
    <property type="molecule type" value="Genomic_DNA"/>
</dbReference>
<reference evidence="1" key="1">
    <citation type="submission" date="2020-05" db="EMBL/GenBank/DDBJ databases">
        <authorList>
            <person name="Chiriac C."/>
            <person name="Salcher M."/>
            <person name="Ghai R."/>
            <person name="Kavagutti S V."/>
        </authorList>
    </citation>
    <scope>NUCLEOTIDE SEQUENCE</scope>
</reference>
<gene>
    <name evidence="1" type="ORF">UFOVP1393_50</name>
</gene>
<proteinExistence type="predicted"/>
<feature type="non-terminal residue" evidence="1">
    <location>
        <position position="1"/>
    </location>
</feature>
<name>A0A6J5S718_9CAUD</name>
<evidence type="ECO:0000313" key="1">
    <source>
        <dbReference type="EMBL" id="CAB4204329.1"/>
    </source>
</evidence>
<accession>A0A6J5S718</accession>